<organism evidence="2 3">
    <name type="scientific">Brenneria corticis</name>
    <dbReference type="NCBI Taxonomy" id="2173106"/>
    <lineage>
        <taxon>Bacteria</taxon>
        <taxon>Pseudomonadati</taxon>
        <taxon>Pseudomonadota</taxon>
        <taxon>Gammaproteobacteria</taxon>
        <taxon>Enterobacterales</taxon>
        <taxon>Pectobacteriaceae</taxon>
        <taxon>Brenneria</taxon>
    </lineage>
</organism>
<feature type="transmembrane region" description="Helical" evidence="1">
    <location>
        <begin position="36"/>
        <end position="57"/>
    </location>
</feature>
<keyword evidence="1" id="KW-0812">Transmembrane</keyword>
<accession>A0A2U1TLF8</accession>
<proteinExistence type="predicted"/>
<dbReference type="AlphaFoldDB" id="A0A2U1TLF8"/>
<gene>
    <name evidence="2" type="ORF">DDT56_22205</name>
</gene>
<evidence type="ECO:0000313" key="2">
    <source>
        <dbReference type="EMBL" id="PWC10258.1"/>
    </source>
</evidence>
<sequence>MFAVVYRNKLFVCSLLMLAIIAWVNKADFLIIWADILHVCGQTLVILILMFGLLACIKPILDSGVIKEKISRASDYKSMTLAALLGLVISGPIYPGFTLGKMLLASGVRVKTIIILLSVWGTLKLPMLPFEIDILGGKYTLIRWIVTGIGIVIMSLLCDFIITALNRRPTQLPPQ</sequence>
<protein>
    <recommendedName>
        <fullName evidence="4">Permease</fullName>
    </recommendedName>
</protein>
<name>A0A2U1TLF8_9GAMM</name>
<evidence type="ECO:0008006" key="4">
    <source>
        <dbReference type="Google" id="ProtNLM"/>
    </source>
</evidence>
<evidence type="ECO:0000256" key="1">
    <source>
        <dbReference type="SAM" id="Phobius"/>
    </source>
</evidence>
<evidence type="ECO:0000313" key="3">
    <source>
        <dbReference type="Proteomes" id="UP000296159"/>
    </source>
</evidence>
<keyword evidence="3" id="KW-1185">Reference proteome</keyword>
<feature type="transmembrane region" description="Helical" evidence="1">
    <location>
        <begin position="144"/>
        <end position="165"/>
    </location>
</feature>
<comment type="caution">
    <text evidence="2">The sequence shown here is derived from an EMBL/GenBank/DDBJ whole genome shotgun (WGS) entry which is preliminary data.</text>
</comment>
<keyword evidence="1" id="KW-0472">Membrane</keyword>
<dbReference type="Proteomes" id="UP000296159">
    <property type="component" value="Unassembled WGS sequence"/>
</dbReference>
<dbReference type="EMBL" id="QDKH01000039">
    <property type="protein sequence ID" value="PWC10258.1"/>
    <property type="molecule type" value="Genomic_DNA"/>
</dbReference>
<keyword evidence="1" id="KW-1133">Transmembrane helix</keyword>
<dbReference type="RefSeq" id="WP_136168542.1">
    <property type="nucleotide sequence ID" value="NZ_KZ819101.1"/>
</dbReference>
<feature type="transmembrane region" description="Helical" evidence="1">
    <location>
        <begin position="78"/>
        <end position="97"/>
    </location>
</feature>
<reference evidence="2 3" key="1">
    <citation type="submission" date="2018-04" db="EMBL/GenBank/DDBJ databases">
        <title>Brenneria corticis sp.nov.</title>
        <authorList>
            <person name="Li Y."/>
        </authorList>
    </citation>
    <scope>NUCLEOTIDE SEQUENCE [LARGE SCALE GENOMIC DNA]</scope>
    <source>
        <strain evidence="2 3">CFCC 11842</strain>
    </source>
</reference>